<dbReference type="Pfam" id="PF12728">
    <property type="entry name" value="HTH_17"/>
    <property type="match status" value="1"/>
</dbReference>
<dbReference type="NCBIfam" id="TIGR01764">
    <property type="entry name" value="excise"/>
    <property type="match status" value="1"/>
</dbReference>
<organism evidence="2 3">
    <name type="scientific">Marihabitans asiaticum</name>
    <dbReference type="NCBI Taxonomy" id="415218"/>
    <lineage>
        <taxon>Bacteria</taxon>
        <taxon>Bacillati</taxon>
        <taxon>Actinomycetota</taxon>
        <taxon>Actinomycetes</taxon>
        <taxon>Micrococcales</taxon>
        <taxon>Intrasporangiaceae</taxon>
        <taxon>Marihabitans</taxon>
    </lineage>
</organism>
<dbReference type="EMBL" id="VIUW01000006">
    <property type="protein sequence ID" value="TWD13037.1"/>
    <property type="molecule type" value="Genomic_DNA"/>
</dbReference>
<evidence type="ECO:0000313" key="3">
    <source>
        <dbReference type="Proteomes" id="UP000315628"/>
    </source>
</evidence>
<dbReference type="GO" id="GO:0003677">
    <property type="term" value="F:DNA binding"/>
    <property type="evidence" value="ECO:0007669"/>
    <property type="project" value="InterPro"/>
</dbReference>
<proteinExistence type="predicted"/>
<dbReference type="RefSeq" id="WP_144858235.1">
    <property type="nucleotide sequence ID" value="NZ_VIUW01000006.1"/>
</dbReference>
<feature type="domain" description="Helix-turn-helix" evidence="1">
    <location>
        <begin position="2"/>
        <end position="35"/>
    </location>
</feature>
<comment type="caution">
    <text evidence="2">The sequence shown here is derived from an EMBL/GenBank/DDBJ whole genome shotgun (WGS) entry which is preliminary data.</text>
</comment>
<dbReference type="AlphaFoldDB" id="A0A560W5Z2"/>
<dbReference type="OrthoDB" id="4954032at2"/>
<evidence type="ECO:0000313" key="2">
    <source>
        <dbReference type="EMBL" id="TWD13037.1"/>
    </source>
</evidence>
<dbReference type="InterPro" id="IPR041657">
    <property type="entry name" value="HTH_17"/>
</dbReference>
<dbReference type="Proteomes" id="UP000315628">
    <property type="component" value="Unassembled WGS sequence"/>
</dbReference>
<reference evidence="2 3" key="1">
    <citation type="submission" date="2019-06" db="EMBL/GenBank/DDBJ databases">
        <title>Sequencing the genomes of 1000 actinobacteria strains.</title>
        <authorList>
            <person name="Klenk H.-P."/>
        </authorList>
    </citation>
    <scope>NUCLEOTIDE SEQUENCE [LARGE SCALE GENOMIC DNA]</scope>
    <source>
        <strain evidence="2 3">DSM 18935</strain>
    </source>
</reference>
<evidence type="ECO:0000259" key="1">
    <source>
        <dbReference type="Pfam" id="PF12728"/>
    </source>
</evidence>
<dbReference type="InterPro" id="IPR010093">
    <property type="entry name" value="SinI_DNA-bd"/>
</dbReference>
<protein>
    <submittedName>
        <fullName evidence="2">Excisionase family DNA binding protein</fullName>
    </submittedName>
</protein>
<name>A0A560W5Z2_9MICO</name>
<gene>
    <name evidence="2" type="ORF">FB557_2804</name>
</gene>
<accession>A0A560W5Z2</accession>
<feature type="non-terminal residue" evidence="2">
    <location>
        <position position="1"/>
    </location>
</feature>
<sequence length="129" mass="13936">DIPAAAKMLSVSESTLGRAIRAGEIPAWRLGKKWRMWRPAVLRAVVGEVALVQHPLIPEGDPEVVDRTTAAGLLGITPDTCALLIRDGTIPSQRIGPNYRIWWPAVRQLMIDGTATQAPPTGDNETAAH</sequence>
<keyword evidence="3" id="KW-1185">Reference proteome</keyword>